<dbReference type="InterPro" id="IPR051380">
    <property type="entry name" value="pH-response_reg_palI/RIM9"/>
</dbReference>
<dbReference type="Proteomes" id="UP000217199">
    <property type="component" value="Unassembled WGS sequence"/>
</dbReference>
<name>A0A286U9P0_9AGAM</name>
<keyword evidence="1" id="KW-0812">Transmembrane</keyword>
<dbReference type="PANTHER" id="PTHR28013:SF4">
    <property type="entry name" value="MARVEL DOMAIN-CONTAINING PROTEIN"/>
    <property type="match status" value="1"/>
</dbReference>
<feature type="transmembrane region" description="Helical" evidence="1">
    <location>
        <begin position="78"/>
        <end position="100"/>
    </location>
</feature>
<dbReference type="GO" id="GO:0005886">
    <property type="term" value="C:plasma membrane"/>
    <property type="evidence" value="ECO:0007669"/>
    <property type="project" value="InterPro"/>
</dbReference>
<keyword evidence="1" id="KW-1133">Transmembrane helix</keyword>
<sequence>MFLAPFFSLVLCLASLVLLVLISISMPLVKTFYFLHASQSGGVTFGEWGWCLDSGLRCSQKALGIDWSPQLVPWLTKALVLFPVAGGLTLLATFSLLPVLCTYRRDRFPTPLFGCLTFLAFVASAAALAFTLGLFITAKKRFQELGFEASYGPSIWMAVAATGSLAIVSLNSGCGCASGRGRFSRASPYLSYNV</sequence>
<dbReference type="GO" id="GO:0035838">
    <property type="term" value="C:growing cell tip"/>
    <property type="evidence" value="ECO:0007669"/>
    <property type="project" value="TreeGrafter"/>
</dbReference>
<organism evidence="2 3">
    <name type="scientific">Pyrrhoderma noxium</name>
    <dbReference type="NCBI Taxonomy" id="2282107"/>
    <lineage>
        <taxon>Eukaryota</taxon>
        <taxon>Fungi</taxon>
        <taxon>Dikarya</taxon>
        <taxon>Basidiomycota</taxon>
        <taxon>Agaricomycotina</taxon>
        <taxon>Agaricomycetes</taxon>
        <taxon>Hymenochaetales</taxon>
        <taxon>Hymenochaetaceae</taxon>
        <taxon>Pyrrhoderma</taxon>
    </lineage>
</organism>
<dbReference type="EMBL" id="NBII01000008">
    <property type="protein sequence ID" value="PAV16290.1"/>
    <property type="molecule type" value="Genomic_DNA"/>
</dbReference>
<dbReference type="InParanoid" id="A0A286U9P0"/>
<keyword evidence="1" id="KW-0472">Membrane</keyword>
<dbReference type="AlphaFoldDB" id="A0A286U9P0"/>
<dbReference type="InterPro" id="IPR009571">
    <property type="entry name" value="SUR7/Rim9-like_fungi"/>
</dbReference>
<dbReference type="Pfam" id="PF06687">
    <property type="entry name" value="SUR7"/>
    <property type="match status" value="1"/>
</dbReference>
<accession>A0A286U9P0</accession>
<evidence type="ECO:0000256" key="1">
    <source>
        <dbReference type="SAM" id="Phobius"/>
    </source>
</evidence>
<comment type="caution">
    <text evidence="2">The sequence shown here is derived from an EMBL/GenBank/DDBJ whole genome shotgun (WGS) entry which is preliminary data.</text>
</comment>
<evidence type="ECO:0000313" key="2">
    <source>
        <dbReference type="EMBL" id="PAV16290.1"/>
    </source>
</evidence>
<keyword evidence="3" id="KW-1185">Reference proteome</keyword>
<dbReference type="GO" id="GO:0032153">
    <property type="term" value="C:cell division site"/>
    <property type="evidence" value="ECO:0007669"/>
    <property type="project" value="TreeGrafter"/>
</dbReference>
<reference evidence="2 3" key="1">
    <citation type="journal article" date="2017" name="Mol. Ecol.">
        <title>Comparative and population genomic landscape of Phellinus noxius: A hypervariable fungus causing root rot in trees.</title>
        <authorList>
            <person name="Chung C.L."/>
            <person name="Lee T.J."/>
            <person name="Akiba M."/>
            <person name="Lee H.H."/>
            <person name="Kuo T.H."/>
            <person name="Liu D."/>
            <person name="Ke H.M."/>
            <person name="Yokoi T."/>
            <person name="Roa M.B."/>
            <person name="Lu M.J."/>
            <person name="Chang Y.Y."/>
            <person name="Ann P.J."/>
            <person name="Tsai J.N."/>
            <person name="Chen C.Y."/>
            <person name="Tzean S.S."/>
            <person name="Ota Y."/>
            <person name="Hattori T."/>
            <person name="Sahashi N."/>
            <person name="Liou R.F."/>
            <person name="Kikuchi T."/>
            <person name="Tsai I.J."/>
        </authorList>
    </citation>
    <scope>NUCLEOTIDE SEQUENCE [LARGE SCALE GENOMIC DNA]</scope>
    <source>
        <strain evidence="2 3">FFPRI411160</strain>
    </source>
</reference>
<feature type="transmembrane region" description="Helical" evidence="1">
    <location>
        <begin position="155"/>
        <end position="177"/>
    </location>
</feature>
<proteinExistence type="predicted"/>
<dbReference type="PANTHER" id="PTHR28013">
    <property type="entry name" value="PROTEIN DCV1-RELATED"/>
    <property type="match status" value="1"/>
</dbReference>
<evidence type="ECO:0000313" key="3">
    <source>
        <dbReference type="Proteomes" id="UP000217199"/>
    </source>
</evidence>
<gene>
    <name evidence="2" type="ORF">PNOK_0791000</name>
</gene>
<feature type="transmembrane region" description="Helical" evidence="1">
    <location>
        <begin position="112"/>
        <end position="135"/>
    </location>
</feature>
<protein>
    <submittedName>
        <fullName evidence="2">SUR7 family</fullName>
    </submittedName>
</protein>
<dbReference type="OrthoDB" id="2589196at2759"/>